<proteinExistence type="predicted"/>
<organism evidence="1 2">
    <name type="scientific">Desmophyllum pertusum</name>
    <dbReference type="NCBI Taxonomy" id="174260"/>
    <lineage>
        <taxon>Eukaryota</taxon>
        <taxon>Metazoa</taxon>
        <taxon>Cnidaria</taxon>
        <taxon>Anthozoa</taxon>
        <taxon>Hexacorallia</taxon>
        <taxon>Scleractinia</taxon>
        <taxon>Caryophylliina</taxon>
        <taxon>Caryophylliidae</taxon>
        <taxon>Desmophyllum</taxon>
    </lineage>
</organism>
<gene>
    <name evidence="1" type="ORF">OS493_009024</name>
</gene>
<dbReference type="OrthoDB" id="10066461at2759"/>
<sequence length="269" mass="31087">MEIDWTIRDSDVANPIPTVMFPDWRHLIKKWRNQLLNVKRILVIGEGVAQIEHLMKTFENDRMRCGLWKSDVFVKDNQNVQAALRVLQTEVRVCMEAWNAKETLGTRAYLKMGQYMLRAYTEKDLTVQQRAMFAWAPISFLRFWKAWLTISGLKIENHFISLQTYDDFVLAGHSLIMSMKMFSSYFPNHPFQPGTFGSNSCEDLFSKLRGFTRGKSDLCLMDMIDLTGTKARGIENGREESGQSFTHAVAREYRRTIKTGNGYGGKRSS</sequence>
<evidence type="ECO:0000313" key="2">
    <source>
        <dbReference type="Proteomes" id="UP001163046"/>
    </source>
</evidence>
<dbReference type="AlphaFoldDB" id="A0A9W9ZFB6"/>
<dbReference type="EMBL" id="MU826353">
    <property type="protein sequence ID" value="KAJ7380557.1"/>
    <property type="molecule type" value="Genomic_DNA"/>
</dbReference>
<reference evidence="1" key="1">
    <citation type="submission" date="2023-01" db="EMBL/GenBank/DDBJ databases">
        <title>Genome assembly of the deep-sea coral Lophelia pertusa.</title>
        <authorList>
            <person name="Herrera S."/>
            <person name="Cordes E."/>
        </authorList>
    </citation>
    <scope>NUCLEOTIDE SEQUENCE</scope>
    <source>
        <strain evidence="1">USNM1676648</strain>
        <tissue evidence="1">Polyp</tissue>
    </source>
</reference>
<accession>A0A9W9ZFB6</accession>
<protein>
    <submittedName>
        <fullName evidence="1">Uncharacterized protein</fullName>
    </submittedName>
</protein>
<evidence type="ECO:0000313" key="1">
    <source>
        <dbReference type="EMBL" id="KAJ7380557.1"/>
    </source>
</evidence>
<dbReference type="Proteomes" id="UP001163046">
    <property type="component" value="Unassembled WGS sequence"/>
</dbReference>
<name>A0A9W9ZFB6_9CNID</name>
<comment type="caution">
    <text evidence="1">The sequence shown here is derived from an EMBL/GenBank/DDBJ whole genome shotgun (WGS) entry which is preliminary data.</text>
</comment>
<keyword evidence="2" id="KW-1185">Reference proteome</keyword>